<dbReference type="Proteomes" id="UP000260808">
    <property type="component" value="Unassembled WGS sequence"/>
</dbReference>
<sequence length="205" mass="23470">MGTGKALKQERSEFRNRKEKNGRRSQNLSARKTTGKRMGIRGSHGGTLIYISSSSVKHQKENGEEVSFVSFPRRKVQGRWEDVVHPSQELRERIAEVVNREIRKEIIKDLELPEIVVQSMSLFPVQPKKTVSIVGIATVEVCGLTIKGVTVKQGQDGLFCNLPQYYSEKDGYRDVVRPTSKRIREAISEAVLQEYKVQKNRRWKT</sequence>
<feature type="region of interest" description="Disordered" evidence="4">
    <location>
        <begin position="1"/>
        <end position="44"/>
    </location>
</feature>
<dbReference type="Pfam" id="PF04026">
    <property type="entry name" value="SpoVG"/>
    <property type="match status" value="1"/>
</dbReference>
<evidence type="ECO:0000256" key="1">
    <source>
        <dbReference type="ARBA" id="ARBA00022618"/>
    </source>
</evidence>
<gene>
    <name evidence="5" type="ORF">DXC31_13735</name>
</gene>
<evidence type="ECO:0000256" key="3">
    <source>
        <dbReference type="ARBA" id="ARBA00023306"/>
    </source>
</evidence>
<dbReference type="AlphaFoldDB" id="A0A3E4UZE1"/>
<dbReference type="InterPro" id="IPR036751">
    <property type="entry name" value="SpoVG_sf"/>
</dbReference>
<keyword evidence="3" id="KW-0131">Cell cycle</keyword>
<evidence type="ECO:0000256" key="2">
    <source>
        <dbReference type="ARBA" id="ARBA00023210"/>
    </source>
</evidence>
<evidence type="ECO:0008006" key="7">
    <source>
        <dbReference type="Google" id="ProtNLM"/>
    </source>
</evidence>
<dbReference type="GO" id="GO:0000917">
    <property type="term" value="P:division septum assembly"/>
    <property type="evidence" value="ECO:0007669"/>
    <property type="project" value="UniProtKB-KW"/>
</dbReference>
<organism evidence="5 6">
    <name type="scientific">Mediterraneibacter gnavus</name>
    <name type="common">Ruminococcus gnavus</name>
    <dbReference type="NCBI Taxonomy" id="33038"/>
    <lineage>
        <taxon>Bacteria</taxon>
        <taxon>Bacillati</taxon>
        <taxon>Bacillota</taxon>
        <taxon>Clostridia</taxon>
        <taxon>Lachnospirales</taxon>
        <taxon>Lachnospiraceae</taxon>
        <taxon>Mediterraneibacter</taxon>
    </lineage>
</organism>
<dbReference type="GO" id="GO:0030435">
    <property type="term" value="P:sporulation resulting in formation of a cellular spore"/>
    <property type="evidence" value="ECO:0007669"/>
    <property type="project" value="InterPro"/>
</dbReference>
<name>A0A3E4UZE1_MEDGN</name>
<accession>A0A3E4UZE1</accession>
<dbReference type="SUPFAM" id="SSF160537">
    <property type="entry name" value="SpoVG-like"/>
    <property type="match status" value="2"/>
</dbReference>
<proteinExistence type="predicted"/>
<dbReference type="PANTHER" id="PTHR38429">
    <property type="entry name" value="SEPTATION PROTEIN SPOVG-RELATED"/>
    <property type="match status" value="1"/>
</dbReference>
<dbReference type="EMBL" id="QSSX01000041">
    <property type="protein sequence ID" value="RGM20592.1"/>
    <property type="molecule type" value="Genomic_DNA"/>
</dbReference>
<dbReference type="InterPro" id="IPR007170">
    <property type="entry name" value="SpoVG"/>
</dbReference>
<feature type="compositionally biased region" description="Basic and acidic residues" evidence="4">
    <location>
        <begin position="7"/>
        <end position="16"/>
    </location>
</feature>
<keyword evidence="1" id="KW-0132">Cell division</keyword>
<evidence type="ECO:0000313" key="6">
    <source>
        <dbReference type="Proteomes" id="UP000260808"/>
    </source>
</evidence>
<evidence type="ECO:0000313" key="5">
    <source>
        <dbReference type="EMBL" id="RGM20592.1"/>
    </source>
</evidence>
<protein>
    <recommendedName>
        <fullName evidence="7">SpoVG</fullName>
    </recommendedName>
</protein>
<reference evidence="5 6" key="1">
    <citation type="submission" date="2018-08" db="EMBL/GenBank/DDBJ databases">
        <title>A genome reference for cultivated species of the human gut microbiota.</title>
        <authorList>
            <person name="Zou Y."/>
            <person name="Xue W."/>
            <person name="Luo G."/>
        </authorList>
    </citation>
    <scope>NUCLEOTIDE SEQUENCE [LARGE SCALE GENOMIC DNA]</scope>
    <source>
        <strain evidence="5 6">TF01-20-2</strain>
    </source>
</reference>
<dbReference type="PANTHER" id="PTHR38429:SF1">
    <property type="entry name" value="SEPTATION PROTEIN SPOVG-RELATED"/>
    <property type="match status" value="1"/>
</dbReference>
<dbReference type="Gene3D" id="3.30.1120.40">
    <property type="entry name" value="Stage V sporulation protein G"/>
    <property type="match status" value="2"/>
</dbReference>
<evidence type="ECO:0000256" key="4">
    <source>
        <dbReference type="SAM" id="MobiDB-lite"/>
    </source>
</evidence>
<comment type="caution">
    <text evidence="5">The sequence shown here is derived from an EMBL/GenBank/DDBJ whole genome shotgun (WGS) entry which is preliminary data.</text>
</comment>
<keyword evidence="2" id="KW-0717">Septation</keyword>